<dbReference type="Proteomes" id="UP000477083">
    <property type="component" value="Unassembled WGS sequence"/>
</dbReference>
<keyword evidence="1" id="KW-0812">Transmembrane</keyword>
<gene>
    <name evidence="2" type="ORF">GS660_17015</name>
</gene>
<name>A0A6L8VM00_9RHOB</name>
<proteinExistence type="predicted"/>
<keyword evidence="1" id="KW-0472">Membrane</keyword>
<reference evidence="2 3" key="1">
    <citation type="submission" date="2020-01" db="EMBL/GenBank/DDBJ databases">
        <title>Frigidibacter albus SP32T (=CGMCC 1.13995T).</title>
        <authorList>
            <person name="Liao X."/>
        </authorList>
    </citation>
    <scope>NUCLEOTIDE SEQUENCE [LARGE SCALE GENOMIC DNA]</scope>
    <source>
        <strain evidence="2 3">SP32</strain>
    </source>
</reference>
<sequence length="105" mass="11022">MMVGIYLGLPAAVFLALAAIPMRRTLIGFGVALLALAALWWVAKDDTTEYGSALAIMLTIAFIAAALAQGIRRLLPTGRPVWVYPLLVIAVLAGAAMPAKTMLGL</sequence>
<evidence type="ECO:0000313" key="2">
    <source>
        <dbReference type="EMBL" id="MZQ90796.1"/>
    </source>
</evidence>
<keyword evidence="1" id="KW-1133">Transmembrane helix</keyword>
<evidence type="ECO:0000313" key="3">
    <source>
        <dbReference type="Proteomes" id="UP000477083"/>
    </source>
</evidence>
<feature type="transmembrane region" description="Helical" evidence="1">
    <location>
        <begin position="81"/>
        <end position="99"/>
    </location>
</feature>
<accession>A0A6L8VM00</accession>
<dbReference type="RefSeq" id="WP_161348178.1">
    <property type="nucleotide sequence ID" value="NZ_BMGW01000012.1"/>
</dbReference>
<evidence type="ECO:0000256" key="1">
    <source>
        <dbReference type="SAM" id="Phobius"/>
    </source>
</evidence>
<comment type="caution">
    <text evidence="2">The sequence shown here is derived from an EMBL/GenBank/DDBJ whole genome shotgun (WGS) entry which is preliminary data.</text>
</comment>
<keyword evidence="3" id="KW-1185">Reference proteome</keyword>
<dbReference type="EMBL" id="WWNR01000012">
    <property type="protein sequence ID" value="MZQ90796.1"/>
    <property type="molecule type" value="Genomic_DNA"/>
</dbReference>
<dbReference type="AlphaFoldDB" id="A0A6L8VM00"/>
<protein>
    <submittedName>
        <fullName evidence="2">Uncharacterized protein</fullName>
    </submittedName>
</protein>
<feature type="transmembrane region" description="Helical" evidence="1">
    <location>
        <begin position="28"/>
        <end position="43"/>
    </location>
</feature>
<feature type="transmembrane region" description="Helical" evidence="1">
    <location>
        <begin position="50"/>
        <end position="69"/>
    </location>
</feature>
<organism evidence="2 3">
    <name type="scientific">Frigidibacter albus</name>
    <dbReference type="NCBI Taxonomy" id="1465486"/>
    <lineage>
        <taxon>Bacteria</taxon>
        <taxon>Pseudomonadati</taxon>
        <taxon>Pseudomonadota</taxon>
        <taxon>Alphaproteobacteria</taxon>
        <taxon>Rhodobacterales</taxon>
        <taxon>Paracoccaceae</taxon>
        <taxon>Frigidibacter</taxon>
    </lineage>
</organism>